<evidence type="ECO:0000256" key="5">
    <source>
        <dbReference type="SAM" id="Phobius"/>
    </source>
</evidence>
<keyword evidence="2 5" id="KW-0812">Transmembrane</keyword>
<keyword evidence="4 5" id="KW-0472">Membrane</keyword>
<dbReference type="Proteomes" id="UP000185596">
    <property type="component" value="Unassembled WGS sequence"/>
</dbReference>
<feature type="transmembrane region" description="Helical" evidence="5">
    <location>
        <begin position="147"/>
        <end position="167"/>
    </location>
</feature>
<comment type="caution">
    <text evidence="7">The sequence shown here is derived from an EMBL/GenBank/DDBJ whole genome shotgun (WGS) entry which is preliminary data.</text>
</comment>
<dbReference type="InterPro" id="IPR009908">
    <property type="entry name" value="Methylamine_util_MauE"/>
</dbReference>
<keyword evidence="8" id="KW-1185">Reference proteome</keyword>
<feature type="transmembrane region" description="Helical" evidence="5">
    <location>
        <begin position="53"/>
        <end position="74"/>
    </location>
</feature>
<evidence type="ECO:0000256" key="4">
    <source>
        <dbReference type="ARBA" id="ARBA00023136"/>
    </source>
</evidence>
<dbReference type="GO" id="GO:0016020">
    <property type="term" value="C:membrane"/>
    <property type="evidence" value="ECO:0007669"/>
    <property type="project" value="UniProtKB-SubCell"/>
</dbReference>
<evidence type="ECO:0000256" key="1">
    <source>
        <dbReference type="ARBA" id="ARBA00004141"/>
    </source>
</evidence>
<gene>
    <name evidence="7" type="ORF">BU204_02500</name>
</gene>
<accession>A0A1Q8CY08</accession>
<dbReference type="OrthoDB" id="3430313at2"/>
<dbReference type="AlphaFoldDB" id="A0A1Q8CY08"/>
<dbReference type="GO" id="GO:0030416">
    <property type="term" value="P:methylamine metabolic process"/>
    <property type="evidence" value="ECO:0007669"/>
    <property type="project" value="InterPro"/>
</dbReference>
<evidence type="ECO:0000313" key="7">
    <source>
        <dbReference type="EMBL" id="OLF19240.1"/>
    </source>
</evidence>
<feature type="transmembrane region" description="Helical" evidence="5">
    <location>
        <begin position="123"/>
        <end position="141"/>
    </location>
</feature>
<evidence type="ECO:0000256" key="2">
    <source>
        <dbReference type="ARBA" id="ARBA00022692"/>
    </source>
</evidence>
<proteinExistence type="predicted"/>
<sequence>MSYLGLACAVALVGVFAVSARDKVGRERFRVFAASAGPLDVLPRQWRVRTARAVAVAELVIVAALAGGLVLALAGAGGLVLALGFLAAAALLTSFTVAIGLMVRRGERVPCHCFGASEVPLGVAHVVRNLLLLALAVVGPFTPAGGYAPVGVALAVVAGAVFATLVIRFDDLVMLFGSPSPATRTR</sequence>
<dbReference type="STRING" id="1912961.BU204_02500"/>
<reference evidence="7 8" key="1">
    <citation type="submission" date="2016-12" db="EMBL/GenBank/DDBJ databases">
        <title>The draft genome sequence of Actinophytocola sp. 11-183.</title>
        <authorList>
            <person name="Wang W."/>
            <person name="Yuan L."/>
        </authorList>
    </citation>
    <scope>NUCLEOTIDE SEQUENCE [LARGE SCALE GENOMIC DNA]</scope>
    <source>
        <strain evidence="7 8">11-183</strain>
    </source>
</reference>
<comment type="subcellular location">
    <subcellularLocation>
        <location evidence="1">Membrane</location>
        <topology evidence="1">Multi-pass membrane protein</topology>
    </subcellularLocation>
</comment>
<feature type="domain" description="Methylamine utilisation protein MauE" evidence="6">
    <location>
        <begin position="1"/>
        <end position="140"/>
    </location>
</feature>
<dbReference type="RefSeq" id="WP_075123844.1">
    <property type="nucleotide sequence ID" value="NZ_MSIE01000002.1"/>
</dbReference>
<dbReference type="EMBL" id="MSIE01000002">
    <property type="protein sequence ID" value="OLF19240.1"/>
    <property type="molecule type" value="Genomic_DNA"/>
</dbReference>
<feature type="transmembrane region" description="Helical" evidence="5">
    <location>
        <begin position="80"/>
        <end position="103"/>
    </location>
</feature>
<evidence type="ECO:0000259" key="6">
    <source>
        <dbReference type="Pfam" id="PF07291"/>
    </source>
</evidence>
<name>A0A1Q8CY08_9PSEU</name>
<protein>
    <recommendedName>
        <fullName evidence="6">Methylamine utilisation protein MauE domain-containing protein</fullName>
    </recommendedName>
</protein>
<dbReference type="Pfam" id="PF07291">
    <property type="entry name" value="MauE"/>
    <property type="match status" value="1"/>
</dbReference>
<organism evidence="7 8">
    <name type="scientific">Actinophytocola xanthii</name>
    <dbReference type="NCBI Taxonomy" id="1912961"/>
    <lineage>
        <taxon>Bacteria</taxon>
        <taxon>Bacillati</taxon>
        <taxon>Actinomycetota</taxon>
        <taxon>Actinomycetes</taxon>
        <taxon>Pseudonocardiales</taxon>
        <taxon>Pseudonocardiaceae</taxon>
    </lineage>
</organism>
<keyword evidence="3 5" id="KW-1133">Transmembrane helix</keyword>
<evidence type="ECO:0000256" key="3">
    <source>
        <dbReference type="ARBA" id="ARBA00022989"/>
    </source>
</evidence>
<evidence type="ECO:0000313" key="8">
    <source>
        <dbReference type="Proteomes" id="UP000185596"/>
    </source>
</evidence>